<organism evidence="3 4">
    <name type="scientific">Hibiscus sabdariffa</name>
    <name type="common">roselle</name>
    <dbReference type="NCBI Taxonomy" id="183260"/>
    <lineage>
        <taxon>Eukaryota</taxon>
        <taxon>Viridiplantae</taxon>
        <taxon>Streptophyta</taxon>
        <taxon>Embryophyta</taxon>
        <taxon>Tracheophyta</taxon>
        <taxon>Spermatophyta</taxon>
        <taxon>Magnoliopsida</taxon>
        <taxon>eudicotyledons</taxon>
        <taxon>Gunneridae</taxon>
        <taxon>Pentapetalae</taxon>
        <taxon>rosids</taxon>
        <taxon>malvids</taxon>
        <taxon>Malvales</taxon>
        <taxon>Malvaceae</taxon>
        <taxon>Malvoideae</taxon>
        <taxon>Hibiscus</taxon>
    </lineage>
</organism>
<feature type="region of interest" description="Disordered" evidence="2">
    <location>
        <begin position="21"/>
        <end position="86"/>
    </location>
</feature>
<sequence length="139" mass="15157">MTKFVYEMSCFRTRAKLIQPNNKATGNMARTLSTPSSLGAAKEQRSPSPQPLPLPPPHCTALKTMGNSKAGNAGGPPFAARPLPLPQVITAGKTDATKKLEMMEELEAELHFLNNQLSLINERKHDVLQHLNDLKGFAP</sequence>
<evidence type="ECO:0000256" key="2">
    <source>
        <dbReference type="SAM" id="MobiDB-lite"/>
    </source>
</evidence>
<evidence type="ECO:0000256" key="1">
    <source>
        <dbReference type="SAM" id="Coils"/>
    </source>
</evidence>
<comment type="caution">
    <text evidence="3">The sequence shown here is derived from an EMBL/GenBank/DDBJ whole genome shotgun (WGS) entry which is preliminary data.</text>
</comment>
<dbReference type="Proteomes" id="UP001396334">
    <property type="component" value="Unassembled WGS sequence"/>
</dbReference>
<feature type="compositionally biased region" description="Pro residues" evidence="2">
    <location>
        <begin position="48"/>
        <end position="58"/>
    </location>
</feature>
<gene>
    <name evidence="3" type="ORF">V6N11_069217</name>
</gene>
<keyword evidence="4" id="KW-1185">Reference proteome</keyword>
<accession>A0ABR2NB09</accession>
<evidence type="ECO:0000313" key="3">
    <source>
        <dbReference type="EMBL" id="KAK8973347.1"/>
    </source>
</evidence>
<evidence type="ECO:0000313" key="4">
    <source>
        <dbReference type="Proteomes" id="UP001396334"/>
    </source>
</evidence>
<dbReference type="EMBL" id="JBBPBN010000187">
    <property type="protein sequence ID" value="KAK8973347.1"/>
    <property type="molecule type" value="Genomic_DNA"/>
</dbReference>
<feature type="compositionally biased region" description="Polar residues" evidence="2">
    <location>
        <begin position="21"/>
        <end position="37"/>
    </location>
</feature>
<proteinExistence type="predicted"/>
<reference evidence="3 4" key="1">
    <citation type="journal article" date="2024" name="G3 (Bethesda)">
        <title>Genome assembly of Hibiscus sabdariffa L. provides insights into metabolisms of medicinal natural products.</title>
        <authorList>
            <person name="Kim T."/>
        </authorList>
    </citation>
    <scope>NUCLEOTIDE SEQUENCE [LARGE SCALE GENOMIC DNA]</scope>
    <source>
        <strain evidence="3">TK-2024</strain>
        <tissue evidence="3">Old leaves</tissue>
    </source>
</reference>
<name>A0ABR2NB09_9ROSI</name>
<keyword evidence="1" id="KW-0175">Coiled coil</keyword>
<protein>
    <submittedName>
        <fullName evidence="3">Uncharacterized protein</fullName>
    </submittedName>
</protein>
<feature type="coiled-coil region" evidence="1">
    <location>
        <begin position="96"/>
        <end position="123"/>
    </location>
</feature>